<evidence type="ECO:0000313" key="1">
    <source>
        <dbReference type="EMBL" id="KAJ9064596.1"/>
    </source>
</evidence>
<accession>A0ACC2SQZ1</accession>
<gene>
    <name evidence="1" type="ORF">DSO57_1028914</name>
</gene>
<comment type="caution">
    <text evidence="1">The sequence shown here is derived from an EMBL/GenBank/DDBJ whole genome shotgun (WGS) entry which is preliminary data.</text>
</comment>
<evidence type="ECO:0000313" key="2">
    <source>
        <dbReference type="Proteomes" id="UP001165960"/>
    </source>
</evidence>
<dbReference type="EMBL" id="QTSX02004447">
    <property type="protein sequence ID" value="KAJ9064596.1"/>
    <property type="molecule type" value="Genomic_DNA"/>
</dbReference>
<dbReference type="Proteomes" id="UP001165960">
    <property type="component" value="Unassembled WGS sequence"/>
</dbReference>
<name>A0ACC2SQZ1_9FUNG</name>
<proteinExistence type="predicted"/>
<protein>
    <submittedName>
        <fullName evidence="1">Uncharacterized protein</fullName>
    </submittedName>
</protein>
<reference evidence="1" key="1">
    <citation type="submission" date="2022-04" db="EMBL/GenBank/DDBJ databases">
        <title>Genome of the entomopathogenic fungus Entomophthora muscae.</title>
        <authorList>
            <person name="Elya C."/>
            <person name="Lovett B.R."/>
            <person name="Lee E."/>
            <person name="Macias A.M."/>
            <person name="Hajek A.E."/>
            <person name="De Bivort B.L."/>
            <person name="Kasson M.T."/>
            <person name="De Fine Licht H.H."/>
            <person name="Stajich J.E."/>
        </authorList>
    </citation>
    <scope>NUCLEOTIDE SEQUENCE</scope>
    <source>
        <strain evidence="1">Berkeley</strain>
    </source>
</reference>
<organism evidence="1 2">
    <name type="scientific">Entomophthora muscae</name>
    <dbReference type="NCBI Taxonomy" id="34485"/>
    <lineage>
        <taxon>Eukaryota</taxon>
        <taxon>Fungi</taxon>
        <taxon>Fungi incertae sedis</taxon>
        <taxon>Zoopagomycota</taxon>
        <taxon>Entomophthoromycotina</taxon>
        <taxon>Entomophthoromycetes</taxon>
        <taxon>Entomophthorales</taxon>
        <taxon>Entomophthoraceae</taxon>
        <taxon>Entomophthora</taxon>
    </lineage>
</organism>
<keyword evidence="2" id="KW-1185">Reference proteome</keyword>
<sequence length="282" mass="30870">MGGLISEGNFKNSLGIDVFYILWETEKAIANVVFCHGPDEHVSRYRGIFDKFASQGIQVLAFDQVGHGRTPSGAKGVVEDEQVLLDITLAAELICQDGIPLFLMGHSFGGLAAFNYLSRGEKRELVHGTIASAPAMGLSWAMPSLFLRILLVIFSFIIPWMKENARTDESTVEDNAGGILSALKIRDVMAGGKKIISKGCNKICAPNMLIVHGTEDGLASYGASATLAEKLKRHSYILNLQIKTCRGSYSKHIFEDESDELICYFIDWIIANIPANQSNNPQ</sequence>